<dbReference type="GO" id="GO:0005829">
    <property type="term" value="C:cytosol"/>
    <property type="evidence" value="ECO:0007669"/>
    <property type="project" value="TreeGrafter"/>
</dbReference>
<evidence type="ECO:0000313" key="18">
    <source>
        <dbReference type="EMBL" id="PJI94372.1"/>
    </source>
</evidence>
<dbReference type="PROSITE" id="PS01278">
    <property type="entry name" value="MTTASE_RADICAL"/>
    <property type="match status" value="1"/>
</dbReference>
<evidence type="ECO:0000256" key="2">
    <source>
        <dbReference type="ARBA" id="ARBA00022485"/>
    </source>
</evidence>
<sequence>MHPSHADAPVTLVRMSTQATPTQPRTYAVRTLGCQMNVHDSEHMAGLLEDAGYTKASAAAEVDGDVDIVVINTCAVRENAATRLYGNLGQLASVKARRPGMQIAVGGCLAQKDRGTIVEKAPWVDVVFGTHNLDALPVLLERARHNEAAQVEIHESLQVFPSTLPTRRESVYAGWVSISVGCNNTCTFCIVPHLRGRERDRRPGEILAEVEALVAAGAVEVTLLGQNVNSYGVEFGDRAAFAKLLRACGTIDGLERVRFTSPHPAAFTDDVIAAMAETPNVMPQLHMPLQSGSDAVLRAMRRSYRSEKFLGILDRVRAAMPDAAITTDLIVGFPTETDADFEETLRVVEASRFSSAFAFQYSTRPGTPAADLPELPKAVVQERFERLLALQERISAQESARQVGRTLEVLVTEGSGRKDGETHRLTGRAADNRLVHFALPAPETPAPGASTAGLTGGADDPRLAADLPADLPRPGDMVRVDVTHGAPHHLIADSALTGGTFTVRRTRAGDAWAGRERAACGIGGDDHAHGAEQTAGGAVLLGMPSLARR</sequence>
<dbReference type="InterPro" id="IPR002792">
    <property type="entry name" value="TRAM_dom"/>
</dbReference>
<comment type="subcellular location">
    <subcellularLocation>
        <location evidence="14">Cytoplasm</location>
    </subcellularLocation>
</comment>
<dbReference type="Gene3D" id="3.40.50.12160">
    <property type="entry name" value="Methylthiotransferase, N-terminal domain"/>
    <property type="match status" value="1"/>
</dbReference>
<feature type="binding site" evidence="14">
    <location>
        <position position="74"/>
    </location>
    <ligand>
        <name>[4Fe-4S] cluster</name>
        <dbReference type="ChEBI" id="CHEBI:49883"/>
        <label>1</label>
    </ligand>
</feature>
<dbReference type="InterPro" id="IPR006638">
    <property type="entry name" value="Elp3/MiaA/NifB-like_rSAM"/>
</dbReference>
<dbReference type="InterPro" id="IPR013848">
    <property type="entry name" value="Methylthiotransferase_N"/>
</dbReference>
<dbReference type="HAMAP" id="MF_01864">
    <property type="entry name" value="tRNA_metthiotr_MiaB"/>
    <property type="match status" value="1"/>
</dbReference>
<comment type="caution">
    <text evidence="18">The sequence shown here is derived from an EMBL/GenBank/DDBJ whole genome shotgun (WGS) entry which is preliminary data.</text>
</comment>
<dbReference type="CDD" id="cd01335">
    <property type="entry name" value="Radical_SAM"/>
    <property type="match status" value="1"/>
</dbReference>
<keyword evidence="6 14" id="KW-0479">Metal-binding</keyword>
<dbReference type="FunFam" id="3.40.50.12160:FF:000003">
    <property type="entry name" value="CDK5 regulatory subunit-associated protein 1"/>
    <property type="match status" value="1"/>
</dbReference>
<dbReference type="NCBIfam" id="TIGR00089">
    <property type="entry name" value="MiaB/RimO family radical SAM methylthiotransferase"/>
    <property type="match status" value="1"/>
</dbReference>
<gene>
    <name evidence="14" type="primary">miaB</name>
    <name evidence="18" type="ORF">CLV34_0208</name>
</gene>
<dbReference type="GO" id="GO:0035597">
    <property type="term" value="F:tRNA-2-methylthio-N(6)-dimethylallyladenosine(37) synthase activity"/>
    <property type="evidence" value="ECO:0007669"/>
    <property type="project" value="UniProtKB-EC"/>
</dbReference>
<evidence type="ECO:0000256" key="4">
    <source>
        <dbReference type="ARBA" id="ARBA00022691"/>
    </source>
</evidence>
<evidence type="ECO:0000256" key="9">
    <source>
        <dbReference type="ARBA" id="ARBA00033765"/>
    </source>
</evidence>
<feature type="binding site" evidence="14">
    <location>
        <position position="189"/>
    </location>
    <ligand>
        <name>[4Fe-4S] cluster</name>
        <dbReference type="ChEBI" id="CHEBI:49883"/>
        <label>2</label>
        <note>4Fe-4S-S-AdoMet</note>
    </ligand>
</feature>
<evidence type="ECO:0000256" key="14">
    <source>
        <dbReference type="HAMAP-Rule" id="MF_01864"/>
    </source>
</evidence>
<evidence type="ECO:0000256" key="7">
    <source>
        <dbReference type="ARBA" id="ARBA00023004"/>
    </source>
</evidence>
<dbReference type="PROSITE" id="PS51449">
    <property type="entry name" value="MTTASE_N"/>
    <property type="match status" value="1"/>
</dbReference>
<keyword evidence="2 14" id="KW-0004">4Fe-4S</keyword>
<dbReference type="InterPro" id="IPR006463">
    <property type="entry name" value="MiaB_methiolase"/>
</dbReference>
<evidence type="ECO:0000256" key="6">
    <source>
        <dbReference type="ARBA" id="ARBA00022723"/>
    </source>
</evidence>
<keyword evidence="14" id="KW-0963">Cytoplasm</keyword>
<comment type="cofactor">
    <cofactor evidence="14">
        <name>[4Fe-4S] cluster</name>
        <dbReference type="ChEBI" id="CHEBI:49883"/>
    </cofactor>
    <text evidence="14">Binds 2 [4Fe-4S] clusters. One cluster is coordinated with 3 cysteines and an exchangeable S-adenosyl-L-methionine.</text>
</comment>
<keyword evidence="5 14" id="KW-0819">tRNA processing</keyword>
<keyword evidence="3 14" id="KW-0808">Transferase</keyword>
<dbReference type="GO" id="GO:0046872">
    <property type="term" value="F:metal ion binding"/>
    <property type="evidence" value="ECO:0007669"/>
    <property type="project" value="UniProtKB-KW"/>
</dbReference>
<evidence type="ECO:0000313" key="19">
    <source>
        <dbReference type="Proteomes" id="UP000231586"/>
    </source>
</evidence>
<organism evidence="18 19">
    <name type="scientific">Luteimicrobium subarcticum</name>
    <dbReference type="NCBI Taxonomy" id="620910"/>
    <lineage>
        <taxon>Bacteria</taxon>
        <taxon>Bacillati</taxon>
        <taxon>Actinomycetota</taxon>
        <taxon>Actinomycetes</taxon>
        <taxon>Micrococcales</taxon>
        <taxon>Luteimicrobium</taxon>
    </lineage>
</organism>
<keyword evidence="7 14" id="KW-0408">Iron</keyword>
<dbReference type="InterPro" id="IPR058240">
    <property type="entry name" value="rSAM_sf"/>
</dbReference>
<accession>A0A2M8WTV0</accession>
<dbReference type="InterPro" id="IPR023404">
    <property type="entry name" value="rSAM_horseshoe"/>
</dbReference>
<keyword evidence="19" id="KW-1185">Reference proteome</keyword>
<dbReference type="Pfam" id="PF00919">
    <property type="entry name" value="UPF0004"/>
    <property type="match status" value="1"/>
</dbReference>
<dbReference type="SMART" id="SM00729">
    <property type="entry name" value="Elp3"/>
    <property type="match status" value="1"/>
</dbReference>
<dbReference type="EC" id="2.8.4.3" evidence="9 14"/>
<comment type="similarity">
    <text evidence="14">Belongs to the methylthiotransferase family. MiaB subfamily.</text>
</comment>
<evidence type="ECO:0000259" key="17">
    <source>
        <dbReference type="PROSITE" id="PS51918"/>
    </source>
</evidence>
<dbReference type="InterPro" id="IPR038135">
    <property type="entry name" value="Methylthiotransferase_N_sf"/>
</dbReference>
<feature type="domain" description="TRAM" evidence="15">
    <location>
        <begin position="400"/>
        <end position="496"/>
    </location>
</feature>
<evidence type="ECO:0000259" key="15">
    <source>
        <dbReference type="PROSITE" id="PS50926"/>
    </source>
</evidence>
<evidence type="ECO:0000256" key="1">
    <source>
        <dbReference type="ARBA" id="ARBA00003234"/>
    </source>
</evidence>
<feature type="domain" description="Radical SAM core" evidence="17">
    <location>
        <begin position="168"/>
        <end position="397"/>
    </location>
</feature>
<dbReference type="GO" id="GO:0051539">
    <property type="term" value="F:4 iron, 4 sulfur cluster binding"/>
    <property type="evidence" value="ECO:0007669"/>
    <property type="project" value="UniProtKB-UniRule"/>
</dbReference>
<evidence type="ECO:0000256" key="11">
    <source>
        <dbReference type="ARBA" id="ARBA00068570"/>
    </source>
</evidence>
<dbReference type="PROSITE" id="PS51918">
    <property type="entry name" value="RADICAL_SAM"/>
    <property type="match status" value="1"/>
</dbReference>
<dbReference type="Gene3D" id="3.80.30.20">
    <property type="entry name" value="tm_1862 like domain"/>
    <property type="match status" value="1"/>
</dbReference>
<comment type="catalytic activity">
    <reaction evidence="10 14">
        <text>N(6)-dimethylallyladenosine(37) in tRNA + (sulfur carrier)-SH + AH2 + 2 S-adenosyl-L-methionine = 2-methylsulfanyl-N(6)-dimethylallyladenosine(37) in tRNA + (sulfur carrier)-H + 5'-deoxyadenosine + L-methionine + A + S-adenosyl-L-homocysteine + 2 H(+)</text>
        <dbReference type="Rhea" id="RHEA:37067"/>
        <dbReference type="Rhea" id="RHEA-COMP:10375"/>
        <dbReference type="Rhea" id="RHEA-COMP:10376"/>
        <dbReference type="Rhea" id="RHEA-COMP:14737"/>
        <dbReference type="Rhea" id="RHEA-COMP:14739"/>
        <dbReference type="ChEBI" id="CHEBI:13193"/>
        <dbReference type="ChEBI" id="CHEBI:15378"/>
        <dbReference type="ChEBI" id="CHEBI:17319"/>
        <dbReference type="ChEBI" id="CHEBI:17499"/>
        <dbReference type="ChEBI" id="CHEBI:29917"/>
        <dbReference type="ChEBI" id="CHEBI:57844"/>
        <dbReference type="ChEBI" id="CHEBI:57856"/>
        <dbReference type="ChEBI" id="CHEBI:59789"/>
        <dbReference type="ChEBI" id="CHEBI:64428"/>
        <dbReference type="ChEBI" id="CHEBI:74415"/>
        <dbReference type="ChEBI" id="CHEBI:74417"/>
        <dbReference type="EC" id="2.8.4.3"/>
    </reaction>
</comment>
<feature type="binding site" evidence="14">
    <location>
        <position position="34"/>
    </location>
    <ligand>
        <name>[4Fe-4S] cluster</name>
        <dbReference type="ChEBI" id="CHEBI:49883"/>
        <label>1</label>
    </ligand>
</feature>
<dbReference type="PANTHER" id="PTHR43020">
    <property type="entry name" value="CDK5 REGULATORY SUBUNIT-ASSOCIATED PROTEIN 1"/>
    <property type="match status" value="1"/>
</dbReference>
<dbReference type="SFLD" id="SFLDF00273">
    <property type="entry name" value="(dimethylallyl)adenosine_tRNA"/>
    <property type="match status" value="1"/>
</dbReference>
<dbReference type="FunFam" id="3.80.30.20:FF:000001">
    <property type="entry name" value="tRNA-2-methylthio-N(6)-dimethylallyladenosine synthase 2"/>
    <property type="match status" value="1"/>
</dbReference>
<comment type="function">
    <text evidence="1 14">Catalyzes the methylthiolation of N6-(dimethylallyl)adenosine (i(6)A), leading to the formation of 2-methylthio-N6-(dimethylallyl)adenosine (ms(2)i(6)A) at position 37 in tRNAs that read codons beginning with uridine.</text>
</comment>
<dbReference type="SFLD" id="SFLDS00029">
    <property type="entry name" value="Radical_SAM"/>
    <property type="match status" value="1"/>
</dbReference>
<dbReference type="InterPro" id="IPR020612">
    <property type="entry name" value="Methylthiotransferase_CS"/>
</dbReference>
<dbReference type="Pfam" id="PF04055">
    <property type="entry name" value="Radical_SAM"/>
    <property type="match status" value="1"/>
</dbReference>
<keyword evidence="8 14" id="KW-0411">Iron-sulfur</keyword>
<feature type="domain" description="MTTase N-terminal" evidence="16">
    <location>
        <begin position="25"/>
        <end position="145"/>
    </location>
</feature>
<name>A0A2M8WTV0_9MICO</name>
<proteinExistence type="inferred from homology"/>
<dbReference type="InterPro" id="IPR005839">
    <property type="entry name" value="Methylthiotransferase"/>
</dbReference>
<evidence type="ECO:0000256" key="12">
    <source>
        <dbReference type="ARBA" id="ARBA00080698"/>
    </source>
</evidence>
<dbReference type="SFLD" id="SFLDG01082">
    <property type="entry name" value="B12-binding_domain_containing"/>
    <property type="match status" value="1"/>
</dbReference>
<dbReference type="PANTHER" id="PTHR43020:SF2">
    <property type="entry name" value="MITOCHONDRIAL TRNA METHYLTHIOTRANSFERASE CDK5RAP1"/>
    <property type="match status" value="1"/>
</dbReference>
<dbReference type="EMBL" id="PGTZ01000006">
    <property type="protein sequence ID" value="PJI94372.1"/>
    <property type="molecule type" value="Genomic_DNA"/>
</dbReference>
<dbReference type="SUPFAM" id="SSF102114">
    <property type="entry name" value="Radical SAM enzymes"/>
    <property type="match status" value="1"/>
</dbReference>
<feature type="binding site" evidence="14">
    <location>
        <position position="186"/>
    </location>
    <ligand>
        <name>[4Fe-4S] cluster</name>
        <dbReference type="ChEBI" id="CHEBI:49883"/>
        <label>2</label>
        <note>4Fe-4S-S-AdoMet</note>
    </ligand>
</feature>
<keyword evidence="4 14" id="KW-0949">S-adenosyl-L-methionine</keyword>
<dbReference type="OrthoDB" id="9805215at2"/>
<comment type="subunit">
    <text evidence="14">Monomer.</text>
</comment>
<evidence type="ECO:0000256" key="5">
    <source>
        <dbReference type="ARBA" id="ARBA00022694"/>
    </source>
</evidence>
<dbReference type="AlphaFoldDB" id="A0A2M8WTV0"/>
<feature type="binding site" evidence="14">
    <location>
        <position position="182"/>
    </location>
    <ligand>
        <name>[4Fe-4S] cluster</name>
        <dbReference type="ChEBI" id="CHEBI:49883"/>
        <label>2</label>
        <note>4Fe-4S-S-AdoMet</note>
    </ligand>
</feature>
<evidence type="ECO:0000256" key="13">
    <source>
        <dbReference type="ARBA" id="ARBA00081141"/>
    </source>
</evidence>
<dbReference type="Proteomes" id="UP000231586">
    <property type="component" value="Unassembled WGS sequence"/>
</dbReference>
<dbReference type="SFLD" id="SFLDG01061">
    <property type="entry name" value="methylthiotransferase"/>
    <property type="match status" value="1"/>
</dbReference>
<reference evidence="18 19" key="1">
    <citation type="submission" date="2017-11" db="EMBL/GenBank/DDBJ databases">
        <title>Genomic Encyclopedia of Archaeal and Bacterial Type Strains, Phase II (KMG-II): From Individual Species to Whole Genera.</title>
        <authorList>
            <person name="Goeker M."/>
        </authorList>
    </citation>
    <scope>NUCLEOTIDE SEQUENCE [LARGE SCALE GENOMIC DNA]</scope>
    <source>
        <strain evidence="18 19">DSM 22413</strain>
    </source>
</reference>
<dbReference type="InterPro" id="IPR007197">
    <property type="entry name" value="rSAM"/>
</dbReference>
<feature type="binding site" evidence="14">
    <location>
        <position position="108"/>
    </location>
    <ligand>
        <name>[4Fe-4S] cluster</name>
        <dbReference type="ChEBI" id="CHEBI:49883"/>
        <label>1</label>
    </ligand>
</feature>
<protein>
    <recommendedName>
        <fullName evidence="11 14">tRNA-2-methylthio-N(6)-dimethylallyladenosine synthase</fullName>
        <ecNumber evidence="9 14">2.8.4.3</ecNumber>
    </recommendedName>
    <alternativeName>
        <fullName evidence="13 14">(Dimethylallyl)adenosine tRNA methylthiotransferase MiaB</fullName>
    </alternativeName>
    <alternativeName>
        <fullName evidence="12 14">tRNA-i(6)A37 methylthiotransferase</fullName>
    </alternativeName>
</protein>
<dbReference type="PROSITE" id="PS50926">
    <property type="entry name" value="TRAM"/>
    <property type="match status" value="1"/>
</dbReference>
<evidence type="ECO:0000256" key="10">
    <source>
        <dbReference type="ARBA" id="ARBA00051425"/>
    </source>
</evidence>
<evidence type="ECO:0000259" key="16">
    <source>
        <dbReference type="PROSITE" id="PS51449"/>
    </source>
</evidence>
<dbReference type="NCBIfam" id="TIGR01574">
    <property type="entry name" value="miaB-methiolase"/>
    <property type="match status" value="1"/>
</dbReference>
<evidence type="ECO:0000256" key="3">
    <source>
        <dbReference type="ARBA" id="ARBA00022679"/>
    </source>
</evidence>
<evidence type="ECO:0000256" key="8">
    <source>
        <dbReference type="ARBA" id="ARBA00023014"/>
    </source>
</evidence>